<dbReference type="HOGENOM" id="CLU_026005_1_0_5"/>
<keyword evidence="2" id="KW-0812">Transmembrane</keyword>
<evidence type="ECO:0000313" key="4">
    <source>
        <dbReference type="EMBL" id="EAQ10415.1"/>
    </source>
</evidence>
<proteinExistence type="predicted"/>
<comment type="caution">
    <text evidence="4">The sequence shown here is derived from an EMBL/GenBank/DDBJ whole genome shotgun (WGS) entry which is preliminary data.</text>
</comment>
<evidence type="ECO:0000259" key="3">
    <source>
        <dbReference type="Pfam" id="PF13400"/>
    </source>
</evidence>
<gene>
    <name evidence="4" type="ORF">RB2654_05415</name>
</gene>
<dbReference type="STRING" id="314271.RB2654_05415"/>
<feature type="transmembrane region" description="Helical" evidence="2">
    <location>
        <begin position="29"/>
        <end position="48"/>
    </location>
</feature>
<dbReference type="eggNOG" id="COG4655">
    <property type="taxonomic scope" value="Bacteria"/>
</dbReference>
<reference evidence="4 5" key="1">
    <citation type="journal article" date="2010" name="J. Bacteriol.">
        <title>Genome sequences of Pelagibaca bermudensis HTCC2601T and Maritimibacter alkaliphilus HTCC2654T, the type strains of two marine Roseobacter genera.</title>
        <authorList>
            <person name="Thrash J.C."/>
            <person name="Cho J.C."/>
            <person name="Ferriera S."/>
            <person name="Johnson J."/>
            <person name="Vergin K.L."/>
            <person name="Giovannoni S.J."/>
        </authorList>
    </citation>
    <scope>NUCLEOTIDE SEQUENCE [LARGE SCALE GENOMIC DNA]</scope>
    <source>
        <strain evidence="4 5">HTCC2654</strain>
    </source>
</reference>
<protein>
    <recommendedName>
        <fullName evidence="3">Putative Flp pilus-assembly TadG-like N-terminal domain-containing protein</fullName>
    </recommendedName>
</protein>
<organism evidence="4 5">
    <name type="scientific">Maritimibacter alkaliphilus HTCC2654</name>
    <dbReference type="NCBI Taxonomy" id="314271"/>
    <lineage>
        <taxon>Bacteria</taxon>
        <taxon>Pseudomonadati</taxon>
        <taxon>Pseudomonadota</taxon>
        <taxon>Alphaproteobacteria</taxon>
        <taxon>Rhodobacterales</taxon>
        <taxon>Roseobacteraceae</taxon>
        <taxon>Maritimibacter</taxon>
    </lineage>
</organism>
<feature type="region of interest" description="Disordered" evidence="1">
    <location>
        <begin position="292"/>
        <end position="311"/>
    </location>
</feature>
<sequence length="595" mass="66425">MADHGLKDRKTTQRVDNPEGFLRDERGSFIIFGIAVFMLMCLAGGIAVDTMRYETHRVHVQGTLDRAILAAASLDQDLDPEEVVLDYFTKAGLGHVISQDDIDVFENQTNGEVADDVAVTTRRVEASVSALMPTTFLRLAHMYDLGLYTEGGAEEALSLSEISLVLDVSGSMGNSSSSGYSKIYELRRAAKRFVNVMLCNPADADETEDCTLTEGDISINIVPYAEQVLLPSNLLQRFNHTSEHTESRCITFYEDEFDTVAVPTFSLDTFVTNGRPLPALYGDPIQLTGYFDPSGGTNSTPNPGSNSPCYNDYSGSTNDYWREIYPMGFSAEALRDEIDDLGASGNTSIDLGMKWGAALLDPAAQPAISDLVAANEVNEAFDGRPFEYTQRGIEKVIVLMTDGENTSQDYLRRGYHSGPSGVYKANSSNDWSVYDADDDRYYWVNGGQWLDHPYGEGEYEECHSVRQYWGYWWWQYNWVEECEMVYEGNGATQLTFPQLWLQKTANWYDQWNFLADAHDYFNYSEKNDNLDEICTAAKNAGMVVFTIGFEVSGSQHDIMRSCASAPAYYFDVDGLDISAAFAAIAREISKLRLVF</sequence>
<dbReference type="RefSeq" id="WP_008329457.1">
    <property type="nucleotide sequence ID" value="NZ_CH902578.1"/>
</dbReference>
<dbReference type="EMBL" id="AAMT01000040">
    <property type="protein sequence ID" value="EAQ10415.1"/>
    <property type="molecule type" value="Genomic_DNA"/>
</dbReference>
<keyword evidence="2" id="KW-1133">Transmembrane helix</keyword>
<dbReference type="InterPro" id="IPR036465">
    <property type="entry name" value="vWFA_dom_sf"/>
</dbReference>
<feature type="domain" description="Putative Flp pilus-assembly TadG-like N-terminal" evidence="3">
    <location>
        <begin position="27"/>
        <end position="73"/>
    </location>
</feature>
<dbReference type="Pfam" id="PF13400">
    <property type="entry name" value="Tad"/>
    <property type="match status" value="1"/>
</dbReference>
<evidence type="ECO:0000313" key="5">
    <source>
        <dbReference type="Proteomes" id="UP000002931"/>
    </source>
</evidence>
<dbReference type="InterPro" id="IPR028087">
    <property type="entry name" value="Tad_N"/>
</dbReference>
<keyword evidence="5" id="KW-1185">Reference proteome</keyword>
<evidence type="ECO:0000256" key="2">
    <source>
        <dbReference type="SAM" id="Phobius"/>
    </source>
</evidence>
<dbReference type="SUPFAM" id="SSF53300">
    <property type="entry name" value="vWA-like"/>
    <property type="match status" value="1"/>
</dbReference>
<dbReference type="Gene3D" id="3.40.50.410">
    <property type="entry name" value="von Willebrand factor, type A domain"/>
    <property type="match status" value="1"/>
</dbReference>
<accession>A3VMV5</accession>
<name>A3VMV5_9RHOB</name>
<dbReference type="AlphaFoldDB" id="A3VMV5"/>
<dbReference type="Proteomes" id="UP000002931">
    <property type="component" value="Unassembled WGS sequence"/>
</dbReference>
<keyword evidence="2" id="KW-0472">Membrane</keyword>
<dbReference type="OrthoDB" id="7522752at2"/>
<feature type="compositionally biased region" description="Polar residues" evidence="1">
    <location>
        <begin position="295"/>
        <end position="311"/>
    </location>
</feature>
<evidence type="ECO:0000256" key="1">
    <source>
        <dbReference type="SAM" id="MobiDB-lite"/>
    </source>
</evidence>